<keyword evidence="1" id="KW-0812">Transmembrane</keyword>
<dbReference type="Proteomes" id="UP000006315">
    <property type="component" value="Unassembled WGS sequence"/>
</dbReference>
<organism evidence="2 3">
    <name type="scientific">Schinkia azotoformans LMG 9581</name>
    <dbReference type="NCBI Taxonomy" id="1131731"/>
    <lineage>
        <taxon>Bacteria</taxon>
        <taxon>Bacillati</taxon>
        <taxon>Bacillota</taxon>
        <taxon>Bacilli</taxon>
        <taxon>Bacillales</taxon>
        <taxon>Bacillaceae</taxon>
        <taxon>Calidifontibacillus/Schinkia group</taxon>
        <taxon>Schinkia</taxon>
    </lineage>
</organism>
<evidence type="ECO:0000313" key="3">
    <source>
        <dbReference type="Proteomes" id="UP000006315"/>
    </source>
</evidence>
<accession>K6CFT2</accession>
<gene>
    <name evidence="2" type="ORF">BAZO_01612</name>
</gene>
<feature type="transmembrane region" description="Helical" evidence="1">
    <location>
        <begin position="42"/>
        <end position="60"/>
    </location>
</feature>
<dbReference type="AlphaFoldDB" id="K6CFT2"/>
<evidence type="ECO:0000313" key="2">
    <source>
        <dbReference type="EMBL" id="EKN69975.1"/>
    </source>
</evidence>
<sequence length="119" mass="14375">MSLIGWSYCLLVLFFFLSAFLNYNGRFISIVKMAFKITNKDIQIFTFKGFLIWSCFYFGLRIWRQYNRRRFGILTRRHYPGPTTKEEMLALQLMSKENFELVQQSKFVVFEKNPIRDLT</sequence>
<name>K6CFT2_SCHAZ</name>
<keyword evidence="1" id="KW-1133">Transmembrane helix</keyword>
<comment type="caution">
    <text evidence="2">The sequence shown here is derived from an EMBL/GenBank/DDBJ whole genome shotgun (WGS) entry which is preliminary data.</text>
</comment>
<protein>
    <submittedName>
        <fullName evidence="2">Uncharacterized protein</fullName>
    </submittedName>
</protein>
<dbReference type="PATRIC" id="fig|1131731.3.peg.337"/>
<dbReference type="STRING" id="1131731.BAZO_01612"/>
<evidence type="ECO:0000256" key="1">
    <source>
        <dbReference type="SAM" id="Phobius"/>
    </source>
</evidence>
<keyword evidence="3" id="KW-1185">Reference proteome</keyword>
<dbReference type="EMBL" id="AJLR01000016">
    <property type="protein sequence ID" value="EKN69975.1"/>
    <property type="molecule type" value="Genomic_DNA"/>
</dbReference>
<proteinExistence type="predicted"/>
<reference evidence="2 3" key="1">
    <citation type="journal article" date="2012" name="Front. Microbiol.">
        <title>Redundancy and modularity in membrane-associated dissimilatory nitrate reduction in Bacillus.</title>
        <authorList>
            <person name="Heylen K."/>
            <person name="Keltjens J."/>
        </authorList>
    </citation>
    <scope>NUCLEOTIDE SEQUENCE [LARGE SCALE GENOMIC DNA]</scope>
    <source>
        <strain evidence="2 3">LMG 9581</strain>
    </source>
</reference>
<keyword evidence="1" id="KW-0472">Membrane</keyword>